<dbReference type="InterPro" id="IPR036890">
    <property type="entry name" value="HATPase_C_sf"/>
</dbReference>
<comment type="caution">
    <text evidence="11">The sequence shown here is derived from an EMBL/GenBank/DDBJ whole genome shotgun (WGS) entry which is preliminary data.</text>
</comment>
<evidence type="ECO:0000256" key="8">
    <source>
        <dbReference type="ARBA" id="ARBA00023012"/>
    </source>
</evidence>
<evidence type="ECO:0000256" key="6">
    <source>
        <dbReference type="ARBA" id="ARBA00022777"/>
    </source>
</evidence>
<dbReference type="PANTHER" id="PTHR43065">
    <property type="entry name" value="SENSOR HISTIDINE KINASE"/>
    <property type="match status" value="1"/>
</dbReference>
<keyword evidence="6" id="KW-0418">Kinase</keyword>
<dbReference type="InterPro" id="IPR029016">
    <property type="entry name" value="GAF-like_dom_sf"/>
</dbReference>
<dbReference type="Pfam" id="PF02518">
    <property type="entry name" value="HATPase_c"/>
    <property type="match status" value="1"/>
</dbReference>
<feature type="coiled-coil region" evidence="9">
    <location>
        <begin position="533"/>
        <end position="560"/>
    </location>
</feature>
<dbReference type="SMART" id="SM00387">
    <property type="entry name" value="HATPase_c"/>
    <property type="match status" value="1"/>
</dbReference>
<organism evidence="11 12">
    <name type="scientific">Geomobilimonas luticola</name>
    <dbReference type="NCBI Taxonomy" id="1114878"/>
    <lineage>
        <taxon>Bacteria</taxon>
        <taxon>Pseudomonadati</taxon>
        <taxon>Thermodesulfobacteriota</taxon>
        <taxon>Desulfuromonadia</taxon>
        <taxon>Geobacterales</taxon>
        <taxon>Geobacteraceae</taxon>
        <taxon>Geomobilimonas</taxon>
    </lineage>
</organism>
<dbReference type="InterPro" id="IPR003661">
    <property type="entry name" value="HisK_dim/P_dom"/>
</dbReference>
<dbReference type="SUPFAM" id="SSF55874">
    <property type="entry name" value="ATPase domain of HSP90 chaperone/DNA topoisomerase II/histidine kinase"/>
    <property type="match status" value="1"/>
</dbReference>
<dbReference type="Pfam" id="PF13185">
    <property type="entry name" value="GAF_2"/>
    <property type="match status" value="1"/>
</dbReference>
<protein>
    <recommendedName>
        <fullName evidence="2">histidine kinase</fullName>
        <ecNumber evidence="2">2.7.13.3</ecNumber>
    </recommendedName>
</protein>
<dbReference type="Pfam" id="PF00512">
    <property type="entry name" value="HisKA"/>
    <property type="match status" value="1"/>
</dbReference>
<name>A0ABS5S9Q0_9BACT</name>
<evidence type="ECO:0000256" key="4">
    <source>
        <dbReference type="ARBA" id="ARBA00022679"/>
    </source>
</evidence>
<dbReference type="SMART" id="SM00065">
    <property type="entry name" value="GAF"/>
    <property type="match status" value="3"/>
</dbReference>
<proteinExistence type="predicted"/>
<dbReference type="Gene3D" id="1.10.287.130">
    <property type="match status" value="1"/>
</dbReference>
<dbReference type="InterPro" id="IPR036097">
    <property type="entry name" value="HisK_dim/P_sf"/>
</dbReference>
<keyword evidence="3" id="KW-0597">Phosphoprotein</keyword>
<evidence type="ECO:0000256" key="3">
    <source>
        <dbReference type="ARBA" id="ARBA00022553"/>
    </source>
</evidence>
<dbReference type="SUPFAM" id="SSF47384">
    <property type="entry name" value="Homodimeric domain of signal transducing histidine kinase"/>
    <property type="match status" value="1"/>
</dbReference>
<dbReference type="Proteomes" id="UP000756860">
    <property type="component" value="Unassembled WGS sequence"/>
</dbReference>
<comment type="catalytic activity">
    <reaction evidence="1">
        <text>ATP + protein L-histidine = ADP + protein N-phospho-L-histidine.</text>
        <dbReference type="EC" id="2.7.13.3"/>
    </reaction>
</comment>
<dbReference type="InterPro" id="IPR003594">
    <property type="entry name" value="HATPase_dom"/>
</dbReference>
<evidence type="ECO:0000256" key="1">
    <source>
        <dbReference type="ARBA" id="ARBA00000085"/>
    </source>
</evidence>
<accession>A0ABS5S9Q0</accession>
<dbReference type="EC" id="2.7.13.3" evidence="2"/>
<evidence type="ECO:0000256" key="7">
    <source>
        <dbReference type="ARBA" id="ARBA00022840"/>
    </source>
</evidence>
<sequence>MADLDRYNLLSRAVRIANSATLSYPARLKSLAQTVEQTLPISSCAIYTLDDDQRVLSLLAASTGAGLPAAEPVPVGEGIAGRCATLKSFVHDRAASCHPAEALQETSDHIMALPVLSSGRLYGVMALGMDDGAISPAEVMVAMEDVPVVVAGVMQGLRMAAGSARRVRNLSILSELGQLLNKSAPPRSLIPLILNASHAYAGACCTLLRLNGKGGMPGGIYRKCRTRFRPVLRTLLDIELDCSARAQASGVPILTRDLVSNEDIPLSYICVPLVFESRAMGSLTFFGKKEPNGPRQNLDEEDRELFESMAMLISNALTGSANYQQMLSLSVENDKKLKELSFLYRISNTMLSTIRLNKLIHLILTALTVGDNPFFDRAMLFLINKRSGVMQGMLGVTRETSADLHKPLADLGDLLGSRWDITDEDIARQRDADFSRQVRSIRLELNRAKNISTRAVLEKRLVFVPNVATEKRVDREFVRRFGITSFASAPLIAREEVVGVMVIDNGISDRPISQENLRFLQLFTNQAGMAIENSILYNRIEDANRSLREAQERLIQGERLATIGEMAAGIAHELKGPLVSIGGFARRLERKLPEKSPEWEYADTIVREVLRLEKMLTEILSFTRKTTICYSCCCITDIIEDALAVVVLAFEESRIQIVRNYPRRPISLMADCKQVEQVFLNLFFNAQEAMKEGGELTITVAPARLGGKRAVAVKVADTGGGIPFEVLNNIFNPFYTTKETGTGLGLPISNRIILNHGGKIQIDNQPGKGATFSVLLPLNV</sequence>
<keyword evidence="8" id="KW-0902">Two-component regulatory system</keyword>
<dbReference type="InterPro" id="IPR003018">
    <property type="entry name" value="GAF"/>
</dbReference>
<dbReference type="Gene3D" id="3.30.565.10">
    <property type="entry name" value="Histidine kinase-like ATPase, C-terminal domain"/>
    <property type="match status" value="1"/>
</dbReference>
<evidence type="ECO:0000259" key="10">
    <source>
        <dbReference type="PROSITE" id="PS50109"/>
    </source>
</evidence>
<evidence type="ECO:0000256" key="5">
    <source>
        <dbReference type="ARBA" id="ARBA00022741"/>
    </source>
</evidence>
<keyword evidence="9" id="KW-0175">Coiled coil</keyword>
<gene>
    <name evidence="11" type="ORF">KI810_03475</name>
</gene>
<keyword evidence="7" id="KW-0067">ATP-binding</keyword>
<keyword evidence="5" id="KW-0547">Nucleotide-binding</keyword>
<keyword evidence="12" id="KW-1185">Reference proteome</keyword>
<feature type="domain" description="Histidine kinase" evidence="10">
    <location>
        <begin position="569"/>
        <end position="780"/>
    </location>
</feature>
<reference evidence="11 12" key="1">
    <citation type="submission" date="2021-05" db="EMBL/GenBank/DDBJ databases">
        <title>The draft genome of Geobacter luticola JCM 17780.</title>
        <authorList>
            <person name="Xu Z."/>
            <person name="Masuda Y."/>
            <person name="Itoh H."/>
            <person name="Senoo K."/>
        </authorList>
    </citation>
    <scope>NUCLEOTIDE SEQUENCE [LARGE SCALE GENOMIC DNA]</scope>
    <source>
        <strain evidence="11 12">JCM 17780</strain>
    </source>
</reference>
<dbReference type="Gene3D" id="3.30.450.40">
    <property type="match status" value="3"/>
</dbReference>
<dbReference type="SUPFAM" id="SSF55781">
    <property type="entry name" value="GAF domain-like"/>
    <property type="match status" value="3"/>
</dbReference>
<dbReference type="RefSeq" id="WP_214174065.1">
    <property type="nucleotide sequence ID" value="NZ_JAHCVK010000001.1"/>
</dbReference>
<evidence type="ECO:0000256" key="2">
    <source>
        <dbReference type="ARBA" id="ARBA00012438"/>
    </source>
</evidence>
<dbReference type="InterPro" id="IPR005467">
    <property type="entry name" value="His_kinase_dom"/>
</dbReference>
<dbReference type="Pfam" id="PF01590">
    <property type="entry name" value="GAF"/>
    <property type="match status" value="2"/>
</dbReference>
<dbReference type="InterPro" id="IPR004358">
    <property type="entry name" value="Sig_transdc_His_kin-like_C"/>
</dbReference>
<dbReference type="SMART" id="SM00388">
    <property type="entry name" value="HisKA"/>
    <property type="match status" value="1"/>
</dbReference>
<evidence type="ECO:0000256" key="9">
    <source>
        <dbReference type="SAM" id="Coils"/>
    </source>
</evidence>
<evidence type="ECO:0000313" key="11">
    <source>
        <dbReference type="EMBL" id="MBT0652102.1"/>
    </source>
</evidence>
<keyword evidence="4" id="KW-0808">Transferase</keyword>
<dbReference type="PRINTS" id="PR00344">
    <property type="entry name" value="BCTRLSENSOR"/>
</dbReference>
<dbReference type="PANTHER" id="PTHR43065:SF10">
    <property type="entry name" value="PEROXIDE STRESS-ACTIVATED HISTIDINE KINASE MAK3"/>
    <property type="match status" value="1"/>
</dbReference>
<dbReference type="EMBL" id="JAHCVK010000001">
    <property type="protein sequence ID" value="MBT0652102.1"/>
    <property type="molecule type" value="Genomic_DNA"/>
</dbReference>
<dbReference type="CDD" id="cd00082">
    <property type="entry name" value="HisKA"/>
    <property type="match status" value="1"/>
</dbReference>
<evidence type="ECO:0000313" key="12">
    <source>
        <dbReference type="Proteomes" id="UP000756860"/>
    </source>
</evidence>
<dbReference type="PROSITE" id="PS50109">
    <property type="entry name" value="HIS_KIN"/>
    <property type="match status" value="1"/>
</dbReference>